<dbReference type="EMBL" id="CP022601">
    <property type="protein sequence ID" value="AXJ12621.1"/>
    <property type="molecule type" value="Genomic_DNA"/>
</dbReference>
<protein>
    <submittedName>
        <fullName evidence="1">Uncharacterized protein</fullName>
    </submittedName>
</protein>
<accession>A0A345VIR9</accession>
<dbReference type="AlphaFoldDB" id="A0A345VIR9"/>
<dbReference type="RefSeq" id="WP_240314779.1">
    <property type="nucleotide sequence ID" value="NZ_CP022601.1"/>
</dbReference>
<name>A0A345VIR9_9STRE</name>
<evidence type="ECO:0000313" key="2">
    <source>
        <dbReference type="Proteomes" id="UP000255411"/>
    </source>
</evidence>
<gene>
    <name evidence="1" type="ORF">Sp14A_06930</name>
</gene>
<dbReference type="Proteomes" id="UP000255411">
    <property type="component" value="Chromosome"/>
</dbReference>
<organism evidence="1 2">
    <name type="scientific">Streptococcus pluranimalium</name>
    <dbReference type="NCBI Taxonomy" id="82348"/>
    <lineage>
        <taxon>Bacteria</taxon>
        <taxon>Bacillati</taxon>
        <taxon>Bacillota</taxon>
        <taxon>Bacilli</taxon>
        <taxon>Lactobacillales</taxon>
        <taxon>Streptococcaceae</taxon>
        <taxon>Streptococcus</taxon>
    </lineage>
</organism>
<sequence length="138" mass="15460">MISSIFGSLFKDQSLVLKKAEKPVTILKKKKDHFYRKGHPEKEFKVSKLTFNPPLPYSGPGVSKGAVAGAGAYATLGRDQLKGAIIGDWLEKRRKGNTSSSEVHQMSLVLESDDGHQERIDMRVQQDSAIKIVRFFRE</sequence>
<proteinExistence type="predicted"/>
<reference evidence="1 2" key="1">
    <citation type="submission" date="2017-07" db="EMBL/GenBank/DDBJ databases">
        <title>Streptococcus pluranimalium as cause of bovine abortion.</title>
        <authorList>
            <person name="Rodriguez Campos S."/>
            <person name="Gobeli Brawand S."/>
            <person name="Brodard I."/>
            <person name="Rychener L."/>
            <person name="Perreten V."/>
        </authorList>
    </citation>
    <scope>NUCLEOTIDE SEQUENCE [LARGE SCALE GENOMIC DNA]</scope>
    <source>
        <strain evidence="1 2">14A0014</strain>
    </source>
</reference>
<evidence type="ECO:0000313" key="1">
    <source>
        <dbReference type="EMBL" id="AXJ12621.1"/>
    </source>
</evidence>